<keyword evidence="3" id="KW-1185">Reference proteome</keyword>
<organism evidence="2">
    <name type="scientific">Oryza barthii</name>
    <dbReference type="NCBI Taxonomy" id="65489"/>
    <lineage>
        <taxon>Eukaryota</taxon>
        <taxon>Viridiplantae</taxon>
        <taxon>Streptophyta</taxon>
        <taxon>Embryophyta</taxon>
        <taxon>Tracheophyta</taxon>
        <taxon>Spermatophyta</taxon>
        <taxon>Magnoliopsida</taxon>
        <taxon>Liliopsida</taxon>
        <taxon>Poales</taxon>
        <taxon>Poaceae</taxon>
        <taxon>BOP clade</taxon>
        <taxon>Oryzoideae</taxon>
        <taxon>Oryzeae</taxon>
        <taxon>Oryzinae</taxon>
        <taxon>Oryza</taxon>
    </lineage>
</organism>
<evidence type="ECO:0000256" key="1">
    <source>
        <dbReference type="SAM" id="MobiDB-lite"/>
    </source>
</evidence>
<accession>A0A0D3GMZ1</accession>
<dbReference type="Gramene" id="OBART07G05140.1">
    <property type="protein sequence ID" value="OBART07G05140.1"/>
    <property type="gene ID" value="OBART07G05140"/>
</dbReference>
<dbReference type="HOGENOM" id="CLU_2296013_0_0_1"/>
<dbReference type="Proteomes" id="UP000026960">
    <property type="component" value="Chromosome 7"/>
</dbReference>
<protein>
    <submittedName>
        <fullName evidence="2">Uncharacterized protein</fullName>
    </submittedName>
</protein>
<evidence type="ECO:0000313" key="3">
    <source>
        <dbReference type="Proteomes" id="UP000026960"/>
    </source>
</evidence>
<evidence type="ECO:0000313" key="2">
    <source>
        <dbReference type="EnsemblPlants" id="OBART07G05140.1"/>
    </source>
</evidence>
<feature type="region of interest" description="Disordered" evidence="1">
    <location>
        <begin position="27"/>
        <end position="54"/>
    </location>
</feature>
<dbReference type="AlphaFoldDB" id="A0A0D3GMZ1"/>
<feature type="compositionally biased region" description="Low complexity" evidence="1">
    <location>
        <begin position="39"/>
        <end position="54"/>
    </location>
</feature>
<reference evidence="2" key="2">
    <citation type="submission" date="2015-03" db="UniProtKB">
        <authorList>
            <consortium name="EnsemblPlants"/>
        </authorList>
    </citation>
    <scope>IDENTIFICATION</scope>
</reference>
<proteinExistence type="predicted"/>
<reference evidence="2" key="1">
    <citation type="journal article" date="2009" name="Rice">
        <title>De Novo Next Generation Sequencing of Plant Genomes.</title>
        <authorList>
            <person name="Rounsley S."/>
            <person name="Marri P.R."/>
            <person name="Yu Y."/>
            <person name="He R."/>
            <person name="Sisneros N."/>
            <person name="Goicoechea J.L."/>
            <person name="Lee S.J."/>
            <person name="Angelova A."/>
            <person name="Kudrna D."/>
            <person name="Luo M."/>
            <person name="Affourtit J."/>
            <person name="Desany B."/>
            <person name="Knight J."/>
            <person name="Niazi F."/>
            <person name="Egholm M."/>
            <person name="Wing R.A."/>
        </authorList>
    </citation>
    <scope>NUCLEOTIDE SEQUENCE [LARGE SCALE GENOMIC DNA]</scope>
    <source>
        <strain evidence="2">cv. IRGC 105608</strain>
    </source>
</reference>
<dbReference type="EnsemblPlants" id="OBART07G05140.1">
    <property type="protein sequence ID" value="OBART07G05140.1"/>
    <property type="gene ID" value="OBART07G05140"/>
</dbReference>
<feature type="compositionally biased region" description="Basic and acidic residues" evidence="1">
    <location>
        <begin position="29"/>
        <end position="38"/>
    </location>
</feature>
<name>A0A0D3GMZ1_9ORYZ</name>
<sequence length="101" mass="10347">MQSPSTTPSVMGGLGTSSLSTTVAAAVIDHLRGGRPREPLLSTPSSSTPSAAGGSGAAAVLVVVVGKPHRLCPDLARGPLALSMAMEEDGRTAPRCRWRRR</sequence>
<dbReference type="PaxDb" id="65489-OBART07G05140.1"/>